<protein>
    <submittedName>
        <fullName evidence="2">Uncharacterized protein</fullName>
    </submittedName>
</protein>
<keyword evidence="3" id="KW-1185">Reference proteome</keyword>
<evidence type="ECO:0000256" key="1">
    <source>
        <dbReference type="SAM" id="MobiDB-lite"/>
    </source>
</evidence>
<feature type="compositionally biased region" description="Polar residues" evidence="1">
    <location>
        <begin position="224"/>
        <end position="233"/>
    </location>
</feature>
<feature type="region of interest" description="Disordered" evidence="1">
    <location>
        <begin position="199"/>
        <end position="247"/>
    </location>
</feature>
<dbReference type="Pfam" id="PF10315">
    <property type="entry name" value="Aim19"/>
    <property type="match status" value="1"/>
</dbReference>
<name>A0A177TVN7_9BASI</name>
<dbReference type="InterPro" id="IPR019419">
    <property type="entry name" value="AIM19"/>
</dbReference>
<feature type="compositionally biased region" description="Low complexity" evidence="1">
    <location>
        <begin position="234"/>
        <end position="247"/>
    </location>
</feature>
<accession>A0A177TVN7</accession>
<dbReference type="PANTHER" id="PTHR28177">
    <property type="entry name" value="ALTERED INHERITANCE OF MITOCHONDRIA PROTEIN 19, MITOCHONDRIAL"/>
    <property type="match status" value="1"/>
</dbReference>
<sequence length="286" mass="29659">MSASDGKDWKSVLLPYAEAWGSHAVSPYPAFTLSGLFAISAPLSVIASVPTPSPTAPVGLGSVASTLATAATSSTSPSAAAATQGRNHAGSSIIAAARAPLAALPPFYQLVGFSAVFGGGGYIVSQGDSLNGSGVMSAWSMLFLFFRLIPSLRPRAPAQPLPFILSSSTLVIGSVYAAHYFSRTSWRGVAPFTPPPAPRVAARNAKKGSDASTLLPSEVDDTLLPSNTRQQGVASTLSTSASSRTTLGDASSIGNLWPWIRTPSQYMNLELTRSLSRSIQGNWQES</sequence>
<comment type="caution">
    <text evidence="2">The sequence shown here is derived from an EMBL/GenBank/DDBJ whole genome shotgun (WGS) entry which is preliminary data.</text>
</comment>
<dbReference type="PANTHER" id="PTHR28177:SF1">
    <property type="entry name" value="ALTERED INHERITANCE OF MITOCHONDRIA PROTEIN 19, MITOCHONDRIAL"/>
    <property type="match status" value="1"/>
</dbReference>
<evidence type="ECO:0000313" key="3">
    <source>
        <dbReference type="Proteomes" id="UP000077521"/>
    </source>
</evidence>
<reference evidence="2" key="2">
    <citation type="journal article" date="2019" name="IMA Fungus">
        <title>Genome sequencing and comparison of five Tilletia species to identify candidate genes for the detection of regulated species infecting wheat.</title>
        <authorList>
            <person name="Nguyen H.D.T."/>
            <person name="Sultana T."/>
            <person name="Kesanakurti P."/>
            <person name="Hambleton S."/>
        </authorList>
    </citation>
    <scope>NUCLEOTIDE SEQUENCE</scope>
    <source>
        <strain evidence="2">DAOMC 236416</strain>
    </source>
</reference>
<organism evidence="2 3">
    <name type="scientific">Tilletia indica</name>
    <dbReference type="NCBI Taxonomy" id="43049"/>
    <lineage>
        <taxon>Eukaryota</taxon>
        <taxon>Fungi</taxon>
        <taxon>Dikarya</taxon>
        <taxon>Basidiomycota</taxon>
        <taxon>Ustilaginomycotina</taxon>
        <taxon>Exobasidiomycetes</taxon>
        <taxon>Tilletiales</taxon>
        <taxon>Tilletiaceae</taxon>
        <taxon>Tilletia</taxon>
    </lineage>
</organism>
<evidence type="ECO:0000313" key="2">
    <source>
        <dbReference type="EMBL" id="KAE8257533.1"/>
    </source>
</evidence>
<dbReference type="Proteomes" id="UP000077521">
    <property type="component" value="Unassembled WGS sequence"/>
</dbReference>
<reference evidence="2" key="1">
    <citation type="submission" date="2016-04" db="EMBL/GenBank/DDBJ databases">
        <authorList>
            <person name="Nguyen H.D."/>
            <person name="Samba Siva P."/>
            <person name="Cullis J."/>
            <person name="Levesque C.A."/>
            <person name="Hambleton S."/>
        </authorList>
    </citation>
    <scope>NUCLEOTIDE SEQUENCE</scope>
    <source>
        <strain evidence="2">DAOMC 236416</strain>
    </source>
</reference>
<proteinExistence type="predicted"/>
<gene>
    <name evidence="2" type="ORF">A4X13_0g2290</name>
</gene>
<dbReference type="GO" id="GO:0005739">
    <property type="term" value="C:mitochondrion"/>
    <property type="evidence" value="ECO:0007669"/>
    <property type="project" value="TreeGrafter"/>
</dbReference>
<dbReference type="EMBL" id="LWDF02000106">
    <property type="protein sequence ID" value="KAE8257533.1"/>
    <property type="molecule type" value="Genomic_DNA"/>
</dbReference>
<dbReference type="AlphaFoldDB" id="A0A177TVN7"/>